<dbReference type="SUPFAM" id="SSF75005">
    <property type="entry name" value="Arabinanase/levansucrase/invertase"/>
    <property type="match status" value="1"/>
</dbReference>
<dbReference type="InterPro" id="IPR023296">
    <property type="entry name" value="Glyco_hydro_beta-prop_sf"/>
</dbReference>
<evidence type="ECO:0000313" key="5">
    <source>
        <dbReference type="Proteomes" id="UP000177171"/>
    </source>
</evidence>
<evidence type="ECO:0008006" key="6">
    <source>
        <dbReference type="Google" id="ProtNLM"/>
    </source>
</evidence>
<organism evidence="4 5">
    <name type="scientific">Candidatus Sungbacteria bacterium RIFCSPLOWO2_12_FULL_41_11</name>
    <dbReference type="NCBI Taxonomy" id="1802286"/>
    <lineage>
        <taxon>Bacteria</taxon>
        <taxon>Candidatus Sungiibacteriota</taxon>
    </lineage>
</organism>
<dbReference type="Gene3D" id="2.115.10.20">
    <property type="entry name" value="Glycosyl hydrolase domain, family 43"/>
    <property type="match status" value="1"/>
</dbReference>
<dbReference type="PANTHER" id="PTHR34106:SF5">
    <property type="entry name" value="GLYCOSIDASE"/>
    <property type="match status" value="1"/>
</dbReference>
<dbReference type="GO" id="GO:0016757">
    <property type="term" value="F:glycosyltransferase activity"/>
    <property type="evidence" value="ECO:0007669"/>
    <property type="project" value="UniProtKB-KW"/>
</dbReference>
<dbReference type="PIRSF" id="PIRSF016202">
    <property type="entry name" value="PH1107"/>
    <property type="match status" value="1"/>
</dbReference>
<dbReference type="Proteomes" id="UP000177171">
    <property type="component" value="Unassembled WGS sequence"/>
</dbReference>
<sequence>MIKVISKKTKKQVKKRGFLKGIKEKVSKTRKLNDAMAALIKFEENPIISPIRENEWESWQTFNPGAILFEDRVHFLYRAIGSDGISRLGYASSGNGFKVDKRLSYPVYEHRLSGLSYFYSSSGGSFGGCEDPRLTRVGNEDILYMTYTACDGGLGVALTSIALDDFLSERWKWKTPVLISPPGEIHKNWVIFPEKINGQYAILHSVCPEISIEYLDNLEFAGGQYIYSRYQNTARNKCWDSWIRGAGPPPIKTKYGWLLFYHAIDNSDPGRYKVGAMLLDLDDPTKILYRSPEPILEPEEFYENQGFKAGVVYATGAAVKNGELFVYYGGSDSYACVASANLEEFLQELKKELKPKLQKRVLKNKK</sequence>
<dbReference type="EMBL" id="MHQY01000014">
    <property type="protein sequence ID" value="OHA14014.1"/>
    <property type="molecule type" value="Genomic_DNA"/>
</dbReference>
<evidence type="ECO:0000256" key="3">
    <source>
        <dbReference type="ARBA" id="ARBA00024356"/>
    </source>
</evidence>
<dbReference type="AlphaFoldDB" id="A0A1G2LR84"/>
<comment type="caution">
    <text evidence="4">The sequence shown here is derived from an EMBL/GenBank/DDBJ whole genome shotgun (WGS) entry which is preliminary data.</text>
</comment>
<evidence type="ECO:0000256" key="1">
    <source>
        <dbReference type="ARBA" id="ARBA00022676"/>
    </source>
</evidence>
<keyword evidence="1" id="KW-0328">Glycosyltransferase</keyword>
<evidence type="ECO:0000313" key="4">
    <source>
        <dbReference type="EMBL" id="OHA14014.1"/>
    </source>
</evidence>
<accession>A0A1G2LR84</accession>
<keyword evidence="2" id="KW-0808">Transferase</keyword>
<dbReference type="PANTHER" id="PTHR34106">
    <property type="entry name" value="GLYCOSIDASE"/>
    <property type="match status" value="1"/>
</dbReference>
<comment type="similarity">
    <text evidence="3">Belongs to the glycosyl hydrolase 130 family.</text>
</comment>
<proteinExistence type="inferred from homology"/>
<dbReference type="Pfam" id="PF04041">
    <property type="entry name" value="Glyco_hydro_130"/>
    <property type="match status" value="1"/>
</dbReference>
<dbReference type="InterPro" id="IPR007184">
    <property type="entry name" value="Mannoside_phosphorylase"/>
</dbReference>
<evidence type="ECO:0000256" key="2">
    <source>
        <dbReference type="ARBA" id="ARBA00022679"/>
    </source>
</evidence>
<protein>
    <recommendedName>
        <fullName evidence="6">Glycosidase</fullName>
    </recommendedName>
</protein>
<name>A0A1G2LR84_9BACT</name>
<reference evidence="4 5" key="1">
    <citation type="journal article" date="2016" name="Nat. Commun.">
        <title>Thousands of microbial genomes shed light on interconnected biogeochemical processes in an aquifer system.</title>
        <authorList>
            <person name="Anantharaman K."/>
            <person name="Brown C.T."/>
            <person name="Hug L.A."/>
            <person name="Sharon I."/>
            <person name="Castelle C.J."/>
            <person name="Probst A.J."/>
            <person name="Thomas B.C."/>
            <person name="Singh A."/>
            <person name="Wilkins M.J."/>
            <person name="Karaoz U."/>
            <person name="Brodie E.L."/>
            <person name="Williams K.H."/>
            <person name="Hubbard S.S."/>
            <person name="Banfield J.F."/>
        </authorList>
    </citation>
    <scope>NUCLEOTIDE SEQUENCE [LARGE SCALE GENOMIC DNA]</scope>
</reference>
<dbReference type="CDD" id="cd18614">
    <property type="entry name" value="GH130"/>
    <property type="match status" value="1"/>
</dbReference>
<gene>
    <name evidence="4" type="ORF">A3G49_06135</name>
</gene>